<organism evidence="2 3">
    <name type="scientific">Candidatus Thiodiazotropha taylori</name>
    <dbReference type="NCBI Taxonomy" id="2792791"/>
    <lineage>
        <taxon>Bacteria</taxon>
        <taxon>Pseudomonadati</taxon>
        <taxon>Pseudomonadota</taxon>
        <taxon>Gammaproteobacteria</taxon>
        <taxon>Chromatiales</taxon>
        <taxon>Sedimenticolaceae</taxon>
        <taxon>Candidatus Thiodiazotropha</taxon>
    </lineage>
</organism>
<comment type="caution">
    <text evidence="2">The sequence shown here is derived from an EMBL/GenBank/DDBJ whole genome shotgun (WGS) entry which is preliminary data.</text>
</comment>
<feature type="signal peptide" evidence="1">
    <location>
        <begin position="1"/>
        <end position="21"/>
    </location>
</feature>
<dbReference type="AlphaFoldDB" id="A0A944QTY6"/>
<name>A0A944QTY6_9GAMM</name>
<feature type="chain" id="PRO_5037005665" evidence="1">
    <location>
        <begin position="22"/>
        <end position="249"/>
    </location>
</feature>
<accession>A0A944QTY6</accession>
<evidence type="ECO:0000313" key="2">
    <source>
        <dbReference type="EMBL" id="MBT2988265.1"/>
    </source>
</evidence>
<protein>
    <submittedName>
        <fullName evidence="2">TIGR04219 family outer membrane beta-barrel protein</fullName>
    </submittedName>
</protein>
<dbReference type="EMBL" id="JAHHGM010000003">
    <property type="protein sequence ID" value="MBT2988265.1"/>
    <property type="molecule type" value="Genomic_DNA"/>
</dbReference>
<proteinExistence type="predicted"/>
<gene>
    <name evidence="2" type="ORF">KME65_04820</name>
</gene>
<dbReference type="InterPro" id="IPR026387">
    <property type="entry name" value="OMP_w_GlyGly"/>
</dbReference>
<keyword evidence="1" id="KW-0732">Signal</keyword>
<dbReference type="Proteomes" id="UP000770889">
    <property type="component" value="Unassembled WGS sequence"/>
</dbReference>
<dbReference type="NCBIfam" id="TIGR04219">
    <property type="entry name" value="OMP_w_GlyGly"/>
    <property type="match status" value="1"/>
</dbReference>
<sequence>MIRKLACMTLVSGLMGIPAHADTLLGLTADVDFWNMDSSGSFADSSDMQSFDLGSERHSILTLALEHPLPVVPNLKIRTNDLSSSGDQSLAADFDFSDVDFPAGLDVNVDFEAQNTDFIFYYEIFDNDTVSFDLGLNLKYLDGEIEVESNGLRASESFDGYVPMFHGALKVGVPATRLWFFGDLSLLSVGDHTLQDYTAGVAFKLVESLAVDISVKGGYHRISLELEDLDDIYTDWDFDGAFFGLQADF</sequence>
<evidence type="ECO:0000313" key="3">
    <source>
        <dbReference type="Proteomes" id="UP000770889"/>
    </source>
</evidence>
<reference evidence="2 3" key="1">
    <citation type="submission" date="2021-05" db="EMBL/GenBank/DDBJ databases">
        <title>Genetic and Functional Diversity in Clade A Lucinid endosymbionts from the Bahamas.</title>
        <authorList>
            <person name="Giani N.M."/>
            <person name="Engel A.S."/>
            <person name="Campbell B.J."/>
        </authorList>
    </citation>
    <scope>NUCLEOTIDE SEQUENCE [LARGE SCALE GENOMIC DNA]</scope>
    <source>
        <strain evidence="2">LUC16012Gg_MoonRockCtena</strain>
    </source>
</reference>
<evidence type="ECO:0000256" key="1">
    <source>
        <dbReference type="SAM" id="SignalP"/>
    </source>
</evidence>